<evidence type="ECO:0000313" key="4">
    <source>
        <dbReference type="Proteomes" id="UP000244336"/>
    </source>
</evidence>
<name>A0A2T7EZ14_9POAL</name>
<feature type="region of interest" description="Disordered" evidence="1">
    <location>
        <begin position="54"/>
        <end position="73"/>
    </location>
</feature>
<feature type="domain" description="DUF6598" evidence="2">
    <location>
        <begin position="153"/>
        <end position="407"/>
    </location>
</feature>
<reference evidence="3 4" key="1">
    <citation type="submission" date="2018-04" db="EMBL/GenBank/DDBJ databases">
        <title>WGS assembly of Panicum hallii var. hallii HAL2.</title>
        <authorList>
            <person name="Lovell J."/>
            <person name="Jenkins J."/>
            <person name="Lowry D."/>
            <person name="Mamidi S."/>
            <person name="Sreedasyam A."/>
            <person name="Weng X."/>
            <person name="Barry K."/>
            <person name="Bonette J."/>
            <person name="Campitelli B."/>
            <person name="Daum C."/>
            <person name="Gordon S."/>
            <person name="Gould B."/>
            <person name="Lipzen A."/>
            <person name="MacQueen A."/>
            <person name="Palacio-Mejia J."/>
            <person name="Plott C."/>
            <person name="Shakirov E."/>
            <person name="Shu S."/>
            <person name="Yoshinaga Y."/>
            <person name="Zane M."/>
            <person name="Rokhsar D."/>
            <person name="Grimwood J."/>
            <person name="Schmutz J."/>
            <person name="Juenger T."/>
        </authorList>
    </citation>
    <scope>NUCLEOTIDE SEQUENCE [LARGE SCALE GENOMIC DNA]</scope>
    <source>
        <strain evidence="4">cv. HAL2</strain>
    </source>
</reference>
<dbReference type="PANTHER" id="PTHR33065">
    <property type="entry name" value="OS07G0486400 PROTEIN"/>
    <property type="match status" value="1"/>
</dbReference>
<feature type="region of interest" description="Disordered" evidence="1">
    <location>
        <begin position="1"/>
        <end position="33"/>
    </location>
</feature>
<dbReference type="OrthoDB" id="671488at2759"/>
<dbReference type="AlphaFoldDB" id="A0A2T7EZ14"/>
<dbReference type="EMBL" id="CM009750">
    <property type="protein sequence ID" value="PUZ73063.1"/>
    <property type="molecule type" value="Genomic_DNA"/>
</dbReference>
<dbReference type="Gramene" id="PUZ73063">
    <property type="protein sequence ID" value="PUZ73063"/>
    <property type="gene ID" value="GQ55_2G444600"/>
</dbReference>
<organism evidence="3 4">
    <name type="scientific">Panicum hallii var. hallii</name>
    <dbReference type="NCBI Taxonomy" id="1504633"/>
    <lineage>
        <taxon>Eukaryota</taxon>
        <taxon>Viridiplantae</taxon>
        <taxon>Streptophyta</taxon>
        <taxon>Embryophyta</taxon>
        <taxon>Tracheophyta</taxon>
        <taxon>Spermatophyta</taxon>
        <taxon>Magnoliopsida</taxon>
        <taxon>Liliopsida</taxon>
        <taxon>Poales</taxon>
        <taxon>Poaceae</taxon>
        <taxon>PACMAD clade</taxon>
        <taxon>Panicoideae</taxon>
        <taxon>Panicodae</taxon>
        <taxon>Paniceae</taxon>
        <taxon>Panicinae</taxon>
        <taxon>Panicum</taxon>
        <taxon>Panicum sect. Panicum</taxon>
    </lineage>
</organism>
<evidence type="ECO:0000259" key="2">
    <source>
        <dbReference type="Pfam" id="PF20241"/>
    </source>
</evidence>
<feature type="compositionally biased region" description="Basic and acidic residues" evidence="1">
    <location>
        <begin position="61"/>
        <end position="73"/>
    </location>
</feature>
<dbReference type="InterPro" id="IPR046533">
    <property type="entry name" value="DUF6598"/>
</dbReference>
<gene>
    <name evidence="3" type="ORF">GQ55_2G444600</name>
</gene>
<accession>A0A2T7EZ14</accession>
<protein>
    <recommendedName>
        <fullName evidence="2">DUF6598 domain-containing protein</fullName>
    </recommendedName>
</protein>
<dbReference type="Proteomes" id="UP000244336">
    <property type="component" value="Chromosome 2"/>
</dbReference>
<proteinExistence type="predicted"/>
<sequence>MEKPNEVLMREALGKRNCRDPEAESHQFRADEGENKEVLARLAREEAFWDDLEQSYGSRPVRRDTEHAETKASWRKMDLATASQKAAAAAAAAAAWSEDEEDDDDPDREALRFRKRWNYIWSEHFGSFEDTTLIPPMRFTDEPPVERLYPSTTLQIFSAKVAGIGGGFQWPLDVFGLVAIRDSVDENRNIIFQRSRDECQTITGEDPYLELTGPTRAVVLWDPLTIEVYLKVKGPSELEDKTLCFLAKEIMCSTRVNSCLLHRTWTSKCSTMEFTLGHIDSSVEATISVRVVDGSWPDGFHGQFVACLVSTHWIDEVPAFYSSTSVDGKEIVLLSFGDEKVPAVVDGVIELSRRVVSVETTSKLKVSVNAWQDDNNVVESWEEFSAKERGRSFGTLDIGFCKMDVIVGWSLVTSYREPRR</sequence>
<dbReference type="PANTHER" id="PTHR33065:SF61">
    <property type="entry name" value="EXPRESSED PROTEIN"/>
    <property type="match status" value="1"/>
</dbReference>
<evidence type="ECO:0000313" key="3">
    <source>
        <dbReference type="EMBL" id="PUZ73063.1"/>
    </source>
</evidence>
<dbReference type="Pfam" id="PF20241">
    <property type="entry name" value="DUF6598"/>
    <property type="match status" value="1"/>
</dbReference>
<evidence type="ECO:0000256" key="1">
    <source>
        <dbReference type="SAM" id="MobiDB-lite"/>
    </source>
</evidence>
<keyword evidence="4" id="KW-1185">Reference proteome</keyword>